<dbReference type="Pfam" id="PF11739">
    <property type="entry name" value="YdbH-like"/>
    <property type="match status" value="1"/>
</dbReference>
<reference evidence="1 2" key="1">
    <citation type="submission" date="2018-06" db="EMBL/GenBank/DDBJ databases">
        <authorList>
            <consortium name="Pathogen Informatics"/>
            <person name="Doyle S."/>
        </authorList>
    </citation>
    <scope>NUCLEOTIDE SEQUENCE [LARGE SCALE GENOMIC DNA]</scope>
    <source>
        <strain evidence="1 2">NCTC11967</strain>
    </source>
</reference>
<organism evidence="1 2">
    <name type="scientific">Yokenella regensburgei</name>
    <dbReference type="NCBI Taxonomy" id="158877"/>
    <lineage>
        <taxon>Bacteria</taxon>
        <taxon>Pseudomonadati</taxon>
        <taxon>Pseudomonadota</taxon>
        <taxon>Gammaproteobacteria</taxon>
        <taxon>Enterobacterales</taxon>
        <taxon>Enterobacteriaceae</taxon>
        <taxon>Yokenella</taxon>
    </lineage>
</organism>
<gene>
    <name evidence="1" type="ORF">NCTC11967_00839</name>
</gene>
<accession>A0AB38FT00</accession>
<dbReference type="NCBIfam" id="NF007971">
    <property type="entry name" value="PRK10695.1"/>
    <property type="match status" value="1"/>
</dbReference>
<dbReference type="EMBL" id="UAVL01000001">
    <property type="protein sequence ID" value="SQA60717.1"/>
    <property type="molecule type" value="Genomic_DNA"/>
</dbReference>
<name>A0AB38FT00_9ENTR</name>
<dbReference type="RefSeq" id="WP_006819802.1">
    <property type="nucleotide sequence ID" value="NZ_CABKQJ010000016.1"/>
</dbReference>
<comment type="caution">
    <text evidence="1">The sequence shown here is derived from an EMBL/GenBank/DDBJ whole genome shotgun (WGS) entry which is preliminary data.</text>
</comment>
<evidence type="ECO:0000313" key="1">
    <source>
        <dbReference type="EMBL" id="SQA60717.1"/>
    </source>
</evidence>
<protein>
    <submittedName>
        <fullName evidence="1">Dicarboxylate transport</fullName>
    </submittedName>
</protein>
<dbReference type="InterPro" id="IPR021730">
    <property type="entry name" value="YdbH"/>
</dbReference>
<dbReference type="Proteomes" id="UP000251313">
    <property type="component" value="Unassembled WGS sequence"/>
</dbReference>
<proteinExistence type="predicted"/>
<dbReference type="AlphaFoldDB" id="A0AB38FT00"/>
<sequence length="878" mass="96810">MKGRYKVAIALILVFFILPLTLLLTLTRWVPTLAGIWLPVGTRIALDQSPRLHRASVEIPSLRYLVGDCELARVSGATLSHPSRWRLNIAALDVDSACLSKLPESEPAPGAPRTLAEWQSMLPNSWLTIDKLTLSPWQQWQGKLDVGLTPAIQDIAFNGDALKLRARLHGQALTVSEFEAKLVDGQPPIKLVGDFTMPLVPDGLPVSGHLVSSFEFPQTPQLVDAELEWQKNQGQLVVTARDNPEPLLDLPWTLTEHVASISDGRWSWPYQGQPLSGRVSFKAEQWQQGLDTMQISGRLNVLTHGDNGKGNAVLTIGPGKLSADDSHMPLRLTGEAKQDDLIFYAVLPATLSGPLSSPHLAFEPGALLRSRGRVIDSLNIDEVRLPLAGVKVTEQGIDGRLQAILRAHENEMGDFTLHLDGLADNFLPDKGTWRWRYWGDGRFTPMHARWDVAGTGLWRDQSIVLNSLSTGFDKLEYGTMLVNKPRLVLEKPVHWLRDEQHPRLTGALSLDAGQTNFSGGSVLPPSTLKFSIDGRDPTFFQFKGDLHADKIGPIRVGGRWDGERLRGEAWWPKQSLTVFQPLIPPDLKMNLREGTLYAQVAFSAAAGQGFEAGGHGVLKGGSAWMPDNQINGVDFVLPFRFSEGTWLLGKKHPVSLRIAEIVNQVTAKNLTADLQGAYPWSEDAPLLLSNVSVDILGGKLSMLQLRMPQHDPALLRVQNISTSELISAVNPKQFAMSGPVNGALPLWLNNDKWIIKDGWLSNPGPMTLRIDKDTADAVVNDNIAAGAAINWLRYMEISRSWTKINLSNLGLLTLTANVTGISHVDGKSNTVHLNYTHEENVFDLWRSLRFGDNLQAWLEQNTALPAPRCSGGKECKEQ</sequence>
<evidence type="ECO:0000313" key="2">
    <source>
        <dbReference type="Proteomes" id="UP000251313"/>
    </source>
</evidence>